<dbReference type="PANTHER" id="PTHR43464">
    <property type="entry name" value="METHYLTRANSFERASE"/>
    <property type="match status" value="1"/>
</dbReference>
<dbReference type="PANTHER" id="PTHR43464:SF19">
    <property type="entry name" value="UBIQUINONE BIOSYNTHESIS O-METHYLTRANSFERASE, MITOCHONDRIAL"/>
    <property type="match status" value="1"/>
</dbReference>
<evidence type="ECO:0000313" key="6">
    <source>
        <dbReference type="Proteomes" id="UP001597402"/>
    </source>
</evidence>
<dbReference type="GO" id="GO:0008168">
    <property type="term" value="F:methyltransferase activity"/>
    <property type="evidence" value="ECO:0007669"/>
    <property type="project" value="UniProtKB-KW"/>
</dbReference>
<keyword evidence="1 5" id="KW-0489">Methyltransferase</keyword>
<evidence type="ECO:0000259" key="4">
    <source>
        <dbReference type="Pfam" id="PF08242"/>
    </source>
</evidence>
<reference evidence="6" key="1">
    <citation type="journal article" date="2019" name="Int. J. Syst. Evol. Microbiol.">
        <title>The Global Catalogue of Microorganisms (GCM) 10K type strain sequencing project: providing services to taxonomists for standard genome sequencing and annotation.</title>
        <authorList>
            <consortium name="The Broad Institute Genomics Platform"/>
            <consortium name="The Broad Institute Genome Sequencing Center for Infectious Disease"/>
            <person name="Wu L."/>
            <person name="Ma J."/>
        </authorList>
    </citation>
    <scope>NUCLEOTIDE SEQUENCE [LARGE SCALE GENOMIC DNA]</scope>
    <source>
        <strain evidence="6">JCM 3338</strain>
    </source>
</reference>
<evidence type="ECO:0000256" key="2">
    <source>
        <dbReference type="ARBA" id="ARBA00022679"/>
    </source>
</evidence>
<comment type="caution">
    <text evidence="5">The sequence shown here is derived from an EMBL/GenBank/DDBJ whole genome shotgun (WGS) entry which is preliminary data.</text>
</comment>
<dbReference type="GO" id="GO:0032259">
    <property type="term" value="P:methylation"/>
    <property type="evidence" value="ECO:0007669"/>
    <property type="project" value="UniProtKB-KW"/>
</dbReference>
<dbReference type="EC" id="2.1.1.-" evidence="5"/>
<dbReference type="RefSeq" id="WP_376874183.1">
    <property type="nucleotide sequence ID" value="NZ_JBHUHP010000009.1"/>
</dbReference>
<proteinExistence type="predicted"/>
<evidence type="ECO:0000256" key="3">
    <source>
        <dbReference type="ARBA" id="ARBA00022691"/>
    </source>
</evidence>
<gene>
    <name evidence="5" type="ORF">ACFSHS_08810</name>
</gene>
<dbReference type="Proteomes" id="UP001597402">
    <property type="component" value="Unassembled WGS sequence"/>
</dbReference>
<dbReference type="InterPro" id="IPR013217">
    <property type="entry name" value="Methyltransf_12"/>
</dbReference>
<dbReference type="InterPro" id="IPR029063">
    <property type="entry name" value="SAM-dependent_MTases_sf"/>
</dbReference>
<dbReference type="SUPFAM" id="SSF53335">
    <property type="entry name" value="S-adenosyl-L-methionine-dependent methyltransferases"/>
    <property type="match status" value="1"/>
</dbReference>
<sequence>MDRALVSAIAHRRHPVAAPVSDESVHRLLTELEPEMPSDAPRLLDLGCGSGEWLRGALRLLPAWEGVGVDVSAPALDEARRRAGDDRGLRDRVRWERADAAAWSGGRFDVVICIGATHAFGGLAPTLEALRRHLLPGGRVLLGEGYWEGTPSQAALDALGAAPGELPDLPGLMAEVARHGYEPGFGHLSTAAEWDRYEWSWTGSLVTWALEEADDDERTEALGIAREHRRQWLEGYRGHLGFATVVLHDTGRGH</sequence>
<feature type="domain" description="Methyltransferase type 12" evidence="4">
    <location>
        <begin position="44"/>
        <end position="140"/>
    </location>
</feature>
<keyword evidence="6" id="KW-1185">Reference proteome</keyword>
<dbReference type="CDD" id="cd02440">
    <property type="entry name" value="AdoMet_MTases"/>
    <property type="match status" value="1"/>
</dbReference>
<name>A0ABW4X8E8_9ACTN</name>
<dbReference type="EMBL" id="JBHUHP010000009">
    <property type="protein sequence ID" value="MFD2091672.1"/>
    <property type="molecule type" value="Genomic_DNA"/>
</dbReference>
<dbReference type="Pfam" id="PF08242">
    <property type="entry name" value="Methyltransf_12"/>
    <property type="match status" value="1"/>
</dbReference>
<evidence type="ECO:0000313" key="5">
    <source>
        <dbReference type="EMBL" id="MFD2091672.1"/>
    </source>
</evidence>
<protein>
    <submittedName>
        <fullName evidence="5">SAM-dependent methyltransferase</fullName>
        <ecNumber evidence="5">2.1.1.-</ecNumber>
    </submittedName>
</protein>
<dbReference type="Gene3D" id="3.40.50.150">
    <property type="entry name" value="Vaccinia Virus protein VP39"/>
    <property type="match status" value="1"/>
</dbReference>
<keyword evidence="3" id="KW-0949">S-adenosyl-L-methionine</keyword>
<accession>A0ABW4X8E8</accession>
<evidence type="ECO:0000256" key="1">
    <source>
        <dbReference type="ARBA" id="ARBA00022603"/>
    </source>
</evidence>
<organism evidence="5 6">
    <name type="scientific">Blastococcus deserti</name>
    <dbReference type="NCBI Taxonomy" id="2259033"/>
    <lineage>
        <taxon>Bacteria</taxon>
        <taxon>Bacillati</taxon>
        <taxon>Actinomycetota</taxon>
        <taxon>Actinomycetes</taxon>
        <taxon>Geodermatophilales</taxon>
        <taxon>Geodermatophilaceae</taxon>
        <taxon>Blastococcus</taxon>
    </lineage>
</organism>
<keyword evidence="2 5" id="KW-0808">Transferase</keyword>